<reference evidence="1 2" key="1">
    <citation type="submission" date="2015-11" db="EMBL/GenBank/DDBJ databases">
        <title>Genome Sequence of Bacillus simplex strain VanAntwerpen2.</title>
        <authorList>
            <person name="Couger M.B."/>
        </authorList>
    </citation>
    <scope>NUCLEOTIDE SEQUENCE [LARGE SCALE GENOMIC DNA]</scope>
    <source>
        <strain evidence="1 2">VanAntwerpen02</strain>
    </source>
</reference>
<keyword evidence="2" id="KW-1185">Reference proteome</keyword>
<evidence type="ECO:0008006" key="3">
    <source>
        <dbReference type="Google" id="ProtNLM"/>
    </source>
</evidence>
<dbReference type="EMBL" id="LNNH01000003">
    <property type="protein sequence ID" value="KWW22514.1"/>
    <property type="molecule type" value="Genomic_DNA"/>
</dbReference>
<name>A0A120GR93_9BACI</name>
<dbReference type="AlphaFoldDB" id="A0A120GR93"/>
<gene>
    <name evidence="1" type="ORF">AS888_11805</name>
</gene>
<dbReference type="Pfam" id="PF10127">
    <property type="entry name" value="RlaP"/>
    <property type="match status" value="1"/>
</dbReference>
<evidence type="ECO:0000313" key="1">
    <source>
        <dbReference type="EMBL" id="KWW22514.1"/>
    </source>
</evidence>
<protein>
    <recommendedName>
        <fullName evidence="3">Nucleotidyltransferase domain-containing protein</fullName>
    </recommendedName>
</protein>
<dbReference type="Proteomes" id="UP000064189">
    <property type="component" value="Unassembled WGS sequence"/>
</dbReference>
<dbReference type="InterPro" id="IPR018775">
    <property type="entry name" value="RlaP"/>
</dbReference>
<dbReference type="PANTHER" id="PTHR34817">
    <property type="entry name" value="NUCLEOTIDYLTRANSFERASE"/>
    <property type="match status" value="1"/>
</dbReference>
<accession>A0A120GR93</accession>
<dbReference type="RefSeq" id="WP_061140264.1">
    <property type="nucleotide sequence ID" value="NZ_LNNH01000003.1"/>
</dbReference>
<evidence type="ECO:0000313" key="2">
    <source>
        <dbReference type="Proteomes" id="UP000064189"/>
    </source>
</evidence>
<organism evidence="1 2">
    <name type="scientific">Peribacillus simplex</name>
    <dbReference type="NCBI Taxonomy" id="1478"/>
    <lineage>
        <taxon>Bacteria</taxon>
        <taxon>Bacillati</taxon>
        <taxon>Bacillota</taxon>
        <taxon>Bacilli</taxon>
        <taxon>Bacillales</taxon>
        <taxon>Bacillaceae</taxon>
        <taxon>Peribacillus</taxon>
    </lineage>
</organism>
<sequence>MKEKIIEELKGIEAANDVKILYACESGSRAWEFPSKDSDYDVRFIYIHKQDWYLSIDKKRDVIELPINDELDINGWELTKALRLFRKSNPPLHEWLNSGIVYHQAYSIAGKLKEMSDKVYVPAAALYHYLNMAKGNYRNHLQNEQVKIKKYFYVLRPVMACLWIEKYNTIPPMPFRALLEGIIPGGPLKMEIQTLLTRKINGEELDLEPRIVVIHDFLEKEMAHLTNYAKTLDMKPEDPTEYLDQLFRDALDEVWK</sequence>
<dbReference type="PANTHER" id="PTHR34817:SF2">
    <property type="entry name" value="NUCLEOTIDYLTRANSFERASE"/>
    <property type="match status" value="1"/>
</dbReference>
<comment type="caution">
    <text evidence="1">The sequence shown here is derived from an EMBL/GenBank/DDBJ whole genome shotgun (WGS) entry which is preliminary data.</text>
</comment>
<proteinExistence type="predicted"/>